<dbReference type="Pfam" id="PF08888">
    <property type="entry name" value="HopJ"/>
    <property type="match status" value="1"/>
</dbReference>
<evidence type="ECO:0000313" key="2">
    <source>
        <dbReference type="Proteomes" id="UP000254326"/>
    </source>
</evidence>
<comment type="caution">
    <text evidence="1">The sequence shown here is derived from an EMBL/GenBank/DDBJ whole genome shotgun (WGS) entry which is preliminary data.</text>
</comment>
<evidence type="ECO:0000313" key="1">
    <source>
        <dbReference type="EMBL" id="RDL43137.1"/>
    </source>
</evidence>
<dbReference type="Gene3D" id="3.20.160.10">
    <property type="entry name" value="vpa0580 domain like"/>
    <property type="match status" value="1"/>
</dbReference>
<accession>A0A370U5T0</accession>
<organism evidence="1 2">
    <name type="scientific">Marinomonas piezotolerans</name>
    <dbReference type="NCBI Taxonomy" id="2213058"/>
    <lineage>
        <taxon>Bacteria</taxon>
        <taxon>Pseudomonadati</taxon>
        <taxon>Pseudomonadota</taxon>
        <taxon>Gammaproteobacteria</taxon>
        <taxon>Oceanospirillales</taxon>
        <taxon>Oceanospirillaceae</taxon>
        <taxon>Marinomonas</taxon>
    </lineage>
</organism>
<dbReference type="AlphaFoldDB" id="A0A370U5T0"/>
<protein>
    <submittedName>
        <fullName evidence="1">Type III effector</fullName>
    </submittedName>
</protein>
<dbReference type="Proteomes" id="UP000254326">
    <property type="component" value="Unassembled WGS sequence"/>
</dbReference>
<keyword evidence="2" id="KW-1185">Reference proteome</keyword>
<proteinExistence type="predicted"/>
<sequence>MFTTHTLIDQLSTNPQSVSFQDVMALIDDEYSFTPTAFKNGSQQNQAGENNGSCKILSFAQLNNLPQELTLHLFGDFYRLDVLNNPEGNDHQNIRQFILNGWEGVSFASSALVKK</sequence>
<dbReference type="InterPro" id="IPR038604">
    <property type="entry name" value="HopJ_sf"/>
</dbReference>
<name>A0A370U5T0_9GAMM</name>
<dbReference type="EMBL" id="QKRA01000009">
    <property type="protein sequence ID" value="RDL43137.1"/>
    <property type="molecule type" value="Genomic_DNA"/>
</dbReference>
<dbReference type="OrthoDB" id="9790826at2"/>
<reference evidence="1 2" key="1">
    <citation type="submission" date="2018-06" db="EMBL/GenBank/DDBJ databases">
        <title>Marinomonas sp. YLB-05 draft genome sequence.</title>
        <authorList>
            <person name="Yu L."/>
            <person name="Tang X."/>
        </authorList>
    </citation>
    <scope>NUCLEOTIDE SEQUENCE [LARGE SCALE GENOMIC DNA]</scope>
    <source>
        <strain evidence="1 2">YLB-05</strain>
    </source>
</reference>
<gene>
    <name evidence="1" type="ORF">DN730_15635</name>
</gene>
<dbReference type="RefSeq" id="WP_115469088.1">
    <property type="nucleotide sequence ID" value="NZ_QKRA01000009.1"/>
</dbReference>
<dbReference type="InterPro" id="IPR014984">
    <property type="entry name" value="HopJ"/>
</dbReference>